<organism evidence="8 9">
    <name type="scientific">Aphanomyces astaci</name>
    <name type="common">Crayfish plague agent</name>
    <dbReference type="NCBI Taxonomy" id="112090"/>
    <lineage>
        <taxon>Eukaryota</taxon>
        <taxon>Sar</taxon>
        <taxon>Stramenopiles</taxon>
        <taxon>Oomycota</taxon>
        <taxon>Saprolegniomycetes</taxon>
        <taxon>Saprolegniales</taxon>
        <taxon>Verrucalvaceae</taxon>
        <taxon>Aphanomyces</taxon>
    </lineage>
</organism>
<dbReference type="GO" id="GO:0035243">
    <property type="term" value="F:protein-arginine omega-N symmetric methyltransferase activity"/>
    <property type="evidence" value="ECO:0007669"/>
    <property type="project" value="UniProtKB-EC"/>
</dbReference>
<dbReference type="SUPFAM" id="SSF53335">
    <property type="entry name" value="S-adenosyl-L-methionine-dependent methyltransferases"/>
    <property type="match status" value="1"/>
</dbReference>
<dbReference type="Gene3D" id="1.25.40.10">
    <property type="entry name" value="Tetratricopeptide repeat domain"/>
    <property type="match status" value="1"/>
</dbReference>
<dbReference type="InterPro" id="IPR003788">
    <property type="entry name" value="NDUFAF7"/>
</dbReference>
<evidence type="ECO:0000256" key="6">
    <source>
        <dbReference type="ARBA" id="ARBA00023128"/>
    </source>
</evidence>
<comment type="catalytic activity">
    <reaction evidence="7">
        <text>L-arginyl-[protein] + 2 S-adenosyl-L-methionine = N(omega),N(omega)'-dimethyl-L-arginyl-[protein] + 2 S-adenosyl-L-homocysteine + 2 H(+)</text>
        <dbReference type="Rhea" id="RHEA:48108"/>
        <dbReference type="Rhea" id="RHEA-COMP:10532"/>
        <dbReference type="Rhea" id="RHEA-COMP:11992"/>
        <dbReference type="ChEBI" id="CHEBI:15378"/>
        <dbReference type="ChEBI" id="CHEBI:29965"/>
        <dbReference type="ChEBI" id="CHEBI:57856"/>
        <dbReference type="ChEBI" id="CHEBI:59789"/>
        <dbReference type="ChEBI" id="CHEBI:88221"/>
        <dbReference type="EC" id="2.1.1.320"/>
    </reaction>
</comment>
<dbReference type="Proteomes" id="UP000284702">
    <property type="component" value="Unassembled WGS sequence"/>
</dbReference>
<dbReference type="PANTHER" id="PTHR12049:SF5">
    <property type="entry name" value="PROTEIN ARGININE METHYLTRANSFERASE NDUFAF7 HOMOLOG, MITOCHONDRIAL"/>
    <property type="match status" value="1"/>
</dbReference>
<sequence>MLALRGRSIVRLRVPLLHVASFSSDGAPVKPQFEEILRDIHIENDAKKKPSVHKLTALFRSVTSRQDLIEAAKTLRIYEVNFVDPKQQTAGEFIKAAIKQDAEDLALKTFQQHHRIGMFVSTGSLNNLLVHLYKKKDHASALTLYRELKLYKVEPNVETYSLVLRHLLGANEFAQLLDTLATAGAANMVKANTLNHILIQLTKHGKHDEVTDNGYHPDNYAFSMLLRTLRHVHGASGGGHRRQMSMLTRDYIHKCLYSKEVGYFTSEKREVLHAPKEPMAFHDFWGKREYKAALAKLYQEAWMTPVEVFYPYYSHAIANYMLMSPFTTDKLSIYEIGGGAGTNAKCILDYIQEQAPALYEHTTYTLIEISPRMAARQRERIKDHAGVATVINTDILTYSAQFPAFKDSCYFVAMEVLDNLPHDKVLQDGGEWFETWVDPTTLSEQRRPLEDPLVRQTLDHFPIDLPLREGYKPATRFVRKAMGMADKTLHSAFVPTGAMQLLHTLHTSFPKHHLIAADFDELPAPSLDASSSHPLFHHPRSPTSTASGPLHAANAPLVASKTAGVTCDHDTYLVEGGIADVFFSTDFVKLKHAYCLAQHRQAHQVSIVKSSAFLQEFADTAKTRTILGYNPLLEDYANTSFILS</sequence>
<dbReference type="GO" id="GO:0032259">
    <property type="term" value="P:methylation"/>
    <property type="evidence" value="ECO:0007669"/>
    <property type="project" value="UniProtKB-KW"/>
</dbReference>
<dbReference type="InterPro" id="IPR038375">
    <property type="entry name" value="NDUFAF7_sf"/>
</dbReference>
<dbReference type="PANTHER" id="PTHR12049">
    <property type="entry name" value="PROTEIN ARGININE METHYLTRANSFERASE NDUFAF7, MITOCHONDRIAL"/>
    <property type="match status" value="1"/>
</dbReference>
<comment type="subcellular location">
    <subcellularLocation>
        <location evidence="1">Mitochondrion</location>
    </subcellularLocation>
</comment>
<dbReference type="VEuPathDB" id="FungiDB:H257_10830"/>
<evidence type="ECO:0000256" key="2">
    <source>
        <dbReference type="ARBA" id="ARBA00005891"/>
    </source>
</evidence>
<evidence type="ECO:0000256" key="7">
    <source>
        <dbReference type="ARBA" id="ARBA00048612"/>
    </source>
</evidence>
<dbReference type="GO" id="GO:0005739">
    <property type="term" value="C:mitochondrion"/>
    <property type="evidence" value="ECO:0007669"/>
    <property type="project" value="UniProtKB-SubCell"/>
</dbReference>
<dbReference type="EMBL" id="MZMZ02002646">
    <property type="protein sequence ID" value="RQM24818.1"/>
    <property type="molecule type" value="Genomic_DNA"/>
</dbReference>
<evidence type="ECO:0000256" key="1">
    <source>
        <dbReference type="ARBA" id="ARBA00004173"/>
    </source>
</evidence>
<proteinExistence type="inferred from homology"/>
<dbReference type="InterPro" id="IPR011990">
    <property type="entry name" value="TPR-like_helical_dom_sf"/>
</dbReference>
<dbReference type="AlphaFoldDB" id="A0A425D679"/>
<gene>
    <name evidence="8" type="ORF">B5M09_001110</name>
</gene>
<dbReference type="InterPro" id="IPR029063">
    <property type="entry name" value="SAM-dependent_MTases_sf"/>
</dbReference>
<evidence type="ECO:0000256" key="3">
    <source>
        <dbReference type="ARBA" id="ARBA00011935"/>
    </source>
</evidence>
<name>A0A425D679_APHAT</name>
<evidence type="ECO:0000313" key="8">
    <source>
        <dbReference type="EMBL" id="RQM24818.1"/>
    </source>
</evidence>
<keyword evidence="6" id="KW-0496">Mitochondrion</keyword>
<keyword evidence="9" id="KW-1185">Reference proteome</keyword>
<dbReference type="EC" id="2.1.1.320" evidence="3"/>
<accession>A0A425D679</accession>
<keyword evidence="4" id="KW-0489">Methyltransferase</keyword>
<dbReference type="VEuPathDB" id="FungiDB:H257_10831"/>
<dbReference type="Gene3D" id="3.40.50.12710">
    <property type="match status" value="1"/>
</dbReference>
<evidence type="ECO:0000256" key="5">
    <source>
        <dbReference type="ARBA" id="ARBA00022679"/>
    </source>
</evidence>
<keyword evidence="5" id="KW-0808">Transferase</keyword>
<evidence type="ECO:0000313" key="9">
    <source>
        <dbReference type="Proteomes" id="UP000284702"/>
    </source>
</evidence>
<comment type="caution">
    <text evidence="8">The sequence shown here is derived from an EMBL/GenBank/DDBJ whole genome shotgun (WGS) entry which is preliminary data.</text>
</comment>
<dbReference type="Pfam" id="PF02636">
    <property type="entry name" value="Methyltransf_28"/>
    <property type="match status" value="1"/>
</dbReference>
<protein>
    <recommendedName>
        <fullName evidence="3">type II protein arginine methyltransferase</fullName>
        <ecNumber evidence="3">2.1.1.320</ecNumber>
    </recommendedName>
</protein>
<reference evidence="8" key="1">
    <citation type="submission" date="2018-07" db="EMBL/GenBank/DDBJ databases">
        <title>Annotation of Aphanomyces astaci genome assembly.</title>
        <authorList>
            <person name="Studholme D.J."/>
        </authorList>
    </citation>
    <scope>NUCLEOTIDE SEQUENCE [LARGE SCALE GENOMIC DNA]</scope>
    <source>
        <strain evidence="8">Pc</strain>
    </source>
</reference>
<comment type="similarity">
    <text evidence="2">Belongs to the NDUFAF7 family.</text>
</comment>
<evidence type="ECO:0000256" key="4">
    <source>
        <dbReference type="ARBA" id="ARBA00022603"/>
    </source>
</evidence>